<comment type="caution">
    <text evidence="5">The sequence shown here is derived from an EMBL/GenBank/DDBJ whole genome shotgun (WGS) entry which is preliminary data.</text>
</comment>
<gene>
    <name evidence="5" type="primary">nagZ</name>
    <name evidence="5" type="ORF">H8S33_08475</name>
</gene>
<dbReference type="InterPro" id="IPR017853">
    <property type="entry name" value="GH"/>
</dbReference>
<keyword evidence="6" id="KW-1185">Reference proteome</keyword>
<dbReference type="GO" id="GO:0005975">
    <property type="term" value="P:carbohydrate metabolic process"/>
    <property type="evidence" value="ECO:0007669"/>
    <property type="project" value="InterPro"/>
</dbReference>
<dbReference type="GO" id="GO:0004563">
    <property type="term" value="F:beta-N-acetylhexosaminidase activity"/>
    <property type="evidence" value="ECO:0007669"/>
    <property type="project" value="UniProtKB-EC"/>
</dbReference>
<accession>A0A923L5J0</accession>
<organism evidence="5 6">
    <name type="scientific">Ornithinibacillus hominis</name>
    <dbReference type="NCBI Taxonomy" id="2763055"/>
    <lineage>
        <taxon>Bacteria</taxon>
        <taxon>Bacillati</taxon>
        <taxon>Bacillota</taxon>
        <taxon>Bacilli</taxon>
        <taxon>Bacillales</taxon>
        <taxon>Bacillaceae</taxon>
        <taxon>Ornithinibacillus</taxon>
    </lineage>
</organism>
<dbReference type="InterPro" id="IPR025453">
    <property type="entry name" value="DUF4309"/>
</dbReference>
<evidence type="ECO:0000313" key="6">
    <source>
        <dbReference type="Proteomes" id="UP000637359"/>
    </source>
</evidence>
<dbReference type="InterPro" id="IPR019800">
    <property type="entry name" value="Glyco_hydro_3_AS"/>
</dbReference>
<feature type="domain" description="Glycoside hydrolase family 3 N-terminal" evidence="4">
    <location>
        <begin position="210"/>
        <end position="530"/>
    </location>
</feature>
<keyword evidence="2 5" id="KW-0378">Hydrolase</keyword>
<dbReference type="SUPFAM" id="SSF51445">
    <property type="entry name" value="(Trans)glycosidases"/>
    <property type="match status" value="1"/>
</dbReference>
<dbReference type="EC" id="3.2.1.52" evidence="5"/>
<evidence type="ECO:0000259" key="4">
    <source>
        <dbReference type="Pfam" id="PF00933"/>
    </source>
</evidence>
<evidence type="ECO:0000256" key="2">
    <source>
        <dbReference type="ARBA" id="ARBA00022801"/>
    </source>
</evidence>
<dbReference type="InterPro" id="IPR036962">
    <property type="entry name" value="Glyco_hydro_3_N_sf"/>
</dbReference>
<proteinExistence type="inferred from homology"/>
<dbReference type="Gene3D" id="3.20.20.300">
    <property type="entry name" value="Glycoside hydrolase, family 3, N-terminal domain"/>
    <property type="match status" value="1"/>
</dbReference>
<dbReference type="PANTHER" id="PTHR30480:SF16">
    <property type="entry name" value="GLYCOSIDE HYDROLASE FAMILY 3 DOMAIN PROTEIN"/>
    <property type="match status" value="1"/>
</dbReference>
<dbReference type="Pfam" id="PF00933">
    <property type="entry name" value="Glyco_hydro_3"/>
    <property type="match status" value="1"/>
</dbReference>
<sequence length="559" mass="62048">MKRFLVIIGITVILLITLAIVNNADNRSTSSVKDAQQARHHPVEKSLDQQSSINRFISDIQAQAKEGKLPGVSFIAGETLLDDVTDQWGDPADSSPSGETVYIDYPDKKVALGYNGDIIFDIRSFEDRLSDIRFADIIKSLGEADEQRYYEDDQVDQIILVYQVNGTYQLKWVLPRPTDKEGNPALHHISLSIDPTKLTSNQPSVLETLTLDEKIGQMIMAGIEGTTPEPETIRLLENYKVGGIIFFRKNLTSYSQSLQLVNGIKRVNSVNPIPLFLSVDQEGGRVTRLPGLEELPTNKEIGLRNDPKLSYQIGSILAEALHAFGMNMNYAPVIDVNSNPKNPVIGDRSFGDNPSLVSTLGIQTMKGTEANDIIPVVKHFPGHGDTSVDSHLELPQIDKSLEALHELELIPFIDAIDEGADVVMVAHILFPLLDSEFPSSMSKAIMTDLLREELHFDGVIVTDDMNMDAIVNHYEPGEAAVQSVKAGSDVILISKEYNDIVRSIEAIKSAVEKGEISEERINESVQRILAVKGKYQITDEQVAYYDLEQINKKIKEEQQ</sequence>
<dbReference type="InterPro" id="IPR001764">
    <property type="entry name" value="Glyco_hydro_3_N"/>
</dbReference>
<reference evidence="5" key="1">
    <citation type="submission" date="2020-08" db="EMBL/GenBank/DDBJ databases">
        <title>Genome public.</title>
        <authorList>
            <person name="Liu C."/>
            <person name="Sun Q."/>
        </authorList>
    </citation>
    <scope>NUCLEOTIDE SEQUENCE</scope>
    <source>
        <strain evidence="5">BX22</strain>
    </source>
</reference>
<evidence type="ECO:0000256" key="1">
    <source>
        <dbReference type="ARBA" id="ARBA00005336"/>
    </source>
</evidence>
<dbReference type="EMBL" id="JACOOL010000005">
    <property type="protein sequence ID" value="MBC5636849.1"/>
    <property type="molecule type" value="Genomic_DNA"/>
</dbReference>
<dbReference type="InterPro" id="IPR050226">
    <property type="entry name" value="NagZ_Beta-hexosaminidase"/>
</dbReference>
<evidence type="ECO:0000256" key="3">
    <source>
        <dbReference type="ARBA" id="ARBA00023295"/>
    </source>
</evidence>
<protein>
    <submittedName>
        <fullName evidence="5">Beta-N-acetylhexosaminidase</fullName>
        <ecNumber evidence="5">3.2.1.52</ecNumber>
    </submittedName>
</protein>
<name>A0A923L5J0_9BACI</name>
<keyword evidence="3 5" id="KW-0326">Glycosidase</keyword>
<dbReference type="AlphaFoldDB" id="A0A923L5J0"/>
<dbReference type="Pfam" id="PF14172">
    <property type="entry name" value="DUF4309"/>
    <property type="match status" value="1"/>
</dbReference>
<dbReference type="RefSeq" id="WP_186869564.1">
    <property type="nucleotide sequence ID" value="NZ_JACOOL010000005.1"/>
</dbReference>
<dbReference type="PANTHER" id="PTHR30480">
    <property type="entry name" value="BETA-HEXOSAMINIDASE-RELATED"/>
    <property type="match status" value="1"/>
</dbReference>
<comment type="similarity">
    <text evidence="1">Belongs to the glycosyl hydrolase 3 family.</text>
</comment>
<dbReference type="GO" id="GO:0009254">
    <property type="term" value="P:peptidoglycan turnover"/>
    <property type="evidence" value="ECO:0007669"/>
    <property type="project" value="TreeGrafter"/>
</dbReference>
<evidence type="ECO:0000313" key="5">
    <source>
        <dbReference type="EMBL" id="MBC5636849.1"/>
    </source>
</evidence>
<dbReference type="Proteomes" id="UP000637359">
    <property type="component" value="Unassembled WGS sequence"/>
</dbReference>
<dbReference type="NCBIfam" id="NF003740">
    <property type="entry name" value="PRK05337.1"/>
    <property type="match status" value="1"/>
</dbReference>
<dbReference type="PROSITE" id="PS00775">
    <property type="entry name" value="GLYCOSYL_HYDROL_F3"/>
    <property type="match status" value="1"/>
</dbReference>